<evidence type="ECO:0000256" key="1">
    <source>
        <dbReference type="SAM" id="MobiDB-lite"/>
    </source>
</evidence>
<protein>
    <submittedName>
        <fullName evidence="2">Uncharacterized protein</fullName>
    </submittedName>
</protein>
<accession>A0AAJ0IFJ3</accession>
<dbReference type="Proteomes" id="UP001285908">
    <property type="component" value="Unassembled WGS sequence"/>
</dbReference>
<feature type="region of interest" description="Disordered" evidence="1">
    <location>
        <begin position="22"/>
        <end position="46"/>
    </location>
</feature>
<evidence type="ECO:0000313" key="3">
    <source>
        <dbReference type="Proteomes" id="UP001285908"/>
    </source>
</evidence>
<feature type="region of interest" description="Disordered" evidence="1">
    <location>
        <begin position="84"/>
        <end position="115"/>
    </location>
</feature>
<reference evidence="2 3" key="1">
    <citation type="journal article" date="2023" name="Mol. Phylogenet. Evol.">
        <title>Genome-scale phylogeny and comparative genomics of the fungal order Sordariales.</title>
        <authorList>
            <person name="Hensen N."/>
            <person name="Bonometti L."/>
            <person name="Westerberg I."/>
            <person name="Brannstrom I.O."/>
            <person name="Guillou S."/>
            <person name="Cros-Aarteil S."/>
            <person name="Calhoun S."/>
            <person name="Haridas S."/>
            <person name="Kuo A."/>
            <person name="Mondo S."/>
            <person name="Pangilinan J."/>
            <person name="Riley R."/>
            <person name="LaButti K."/>
            <person name="Andreopoulos B."/>
            <person name="Lipzen A."/>
            <person name="Chen C."/>
            <person name="Yan M."/>
            <person name="Daum C."/>
            <person name="Ng V."/>
            <person name="Clum A."/>
            <person name="Steindorff A."/>
            <person name="Ohm R.A."/>
            <person name="Martin F."/>
            <person name="Silar P."/>
            <person name="Natvig D.O."/>
            <person name="Lalanne C."/>
            <person name="Gautier V."/>
            <person name="Ament-Velasquez S.L."/>
            <person name="Kruys A."/>
            <person name="Hutchinson M.I."/>
            <person name="Powell A.J."/>
            <person name="Barry K."/>
            <person name="Miller A.N."/>
            <person name="Grigoriev I.V."/>
            <person name="Debuchy R."/>
            <person name="Gladieux P."/>
            <person name="Hiltunen Thoren M."/>
            <person name="Johannesson H."/>
        </authorList>
    </citation>
    <scope>NUCLEOTIDE SEQUENCE [LARGE SCALE GENOMIC DNA]</scope>
    <source>
        <strain evidence="2 3">FGSC 10403</strain>
    </source>
</reference>
<keyword evidence="3" id="KW-1185">Reference proteome</keyword>
<comment type="caution">
    <text evidence="2">The sequence shown here is derived from an EMBL/GenBank/DDBJ whole genome shotgun (WGS) entry which is preliminary data.</text>
</comment>
<gene>
    <name evidence="2" type="ORF">B0T23DRAFT_16702</name>
</gene>
<dbReference type="EMBL" id="JAULSX010000001">
    <property type="protein sequence ID" value="KAK3499393.1"/>
    <property type="molecule type" value="Genomic_DNA"/>
</dbReference>
<evidence type="ECO:0000313" key="2">
    <source>
        <dbReference type="EMBL" id="KAK3499393.1"/>
    </source>
</evidence>
<feature type="compositionally biased region" description="Polar residues" evidence="1">
    <location>
        <begin position="35"/>
        <end position="45"/>
    </location>
</feature>
<proteinExistence type="predicted"/>
<dbReference type="GeneID" id="87870458"/>
<dbReference type="AlphaFoldDB" id="A0AAJ0IFJ3"/>
<dbReference type="RefSeq" id="XP_062697026.1">
    <property type="nucleotide sequence ID" value="XM_062832836.1"/>
</dbReference>
<organism evidence="2 3">
    <name type="scientific">Neurospora hispaniola</name>
    <dbReference type="NCBI Taxonomy" id="588809"/>
    <lineage>
        <taxon>Eukaryota</taxon>
        <taxon>Fungi</taxon>
        <taxon>Dikarya</taxon>
        <taxon>Ascomycota</taxon>
        <taxon>Pezizomycotina</taxon>
        <taxon>Sordariomycetes</taxon>
        <taxon>Sordariomycetidae</taxon>
        <taxon>Sordariales</taxon>
        <taxon>Sordariaceae</taxon>
        <taxon>Neurospora</taxon>
    </lineage>
</organism>
<name>A0AAJ0IFJ3_9PEZI</name>
<sequence>MDSFWVQPPLLIDFHHFQLSRHKPNPHKREATPRPSCSPSTTKGLSAQPWRHPFQTLYCFLGVRAPSAFHVVVRHFGSRPFSSYLHRTGTPNRQAPAKDQKKEARHKQQGRRSPGLDFGTGCNTCAFTSYLHLTRPPNTMITSTRLSLCAALIRFVS</sequence>